<dbReference type="HOGENOM" id="CLU_1358781_0_0_11"/>
<protein>
    <submittedName>
        <fullName evidence="1">Uncharacterized protein</fullName>
    </submittedName>
</protein>
<organism evidence="1 2">
    <name type="scientific">Frankia casuarinae (strain DSM 45818 / CECT 9043 / HFP020203 / CcI3)</name>
    <dbReference type="NCBI Taxonomy" id="106370"/>
    <lineage>
        <taxon>Bacteria</taxon>
        <taxon>Bacillati</taxon>
        <taxon>Actinomycetota</taxon>
        <taxon>Actinomycetes</taxon>
        <taxon>Frankiales</taxon>
        <taxon>Frankiaceae</taxon>
        <taxon>Frankia</taxon>
    </lineage>
</organism>
<dbReference type="AlphaFoldDB" id="Q2JG82"/>
<dbReference type="KEGG" id="fra:Francci3_0323"/>
<dbReference type="OrthoDB" id="3217948at2"/>
<accession>Q2JG82</accession>
<dbReference type="Proteomes" id="UP000001937">
    <property type="component" value="Chromosome"/>
</dbReference>
<gene>
    <name evidence="1" type="ordered locus">Francci3_0323</name>
</gene>
<sequence length="201" mass="21663">MGGGGGEDEGHPRSCRLWAAFRGSFLGPEALPVGMWRIRSPDVATAHPADQPIPGDGTNPEADGREIQAVHRGHAIWLGTPDADLYRLDDSRWLLRNNRRAAALTRRLVARARPVTDGTAGSAHLHLVTGDSLAGYLQIIRLGPVVARLRTIPGEGSSLPRTVAVDLGKQAAEQVAGLAAAMGDLRRAPWRPSRWITRTDR</sequence>
<proteinExistence type="predicted"/>
<evidence type="ECO:0000313" key="2">
    <source>
        <dbReference type="Proteomes" id="UP000001937"/>
    </source>
</evidence>
<accession>A0A1X1Q2G3</accession>
<name>Q2JG82_FRACC</name>
<reference evidence="1 2" key="1">
    <citation type="journal article" date="2007" name="Genome Res.">
        <title>Genome characteristics of facultatively symbiotic Frankia sp. strains reflect host range and host plant biogeography.</title>
        <authorList>
            <person name="Normand P."/>
            <person name="Lapierre P."/>
            <person name="Tisa L.S."/>
            <person name="Gogarten J.P."/>
            <person name="Alloisio N."/>
            <person name="Bagnarol E."/>
            <person name="Bassi C.A."/>
            <person name="Berry A.M."/>
            <person name="Bickhart D.M."/>
            <person name="Choisne N."/>
            <person name="Couloux A."/>
            <person name="Cournoyer B."/>
            <person name="Cruveiller S."/>
            <person name="Daubin V."/>
            <person name="Demange N."/>
            <person name="Francino M.P."/>
            <person name="Goltsman E."/>
            <person name="Huang Y."/>
            <person name="Kopp O.R."/>
            <person name="Labarre L."/>
            <person name="Lapidus A."/>
            <person name="Lavire C."/>
            <person name="Marechal J."/>
            <person name="Martinez M."/>
            <person name="Mastronunzio J.E."/>
            <person name="Mullin B.C."/>
            <person name="Niemann J."/>
            <person name="Pujic P."/>
            <person name="Rawnsley T."/>
            <person name="Rouy Z."/>
            <person name="Schenowitz C."/>
            <person name="Sellstedt A."/>
            <person name="Tavares F."/>
            <person name="Tomkins J.P."/>
            <person name="Vallenet D."/>
            <person name="Valverde C."/>
            <person name="Wall L.G."/>
            <person name="Wang Y."/>
            <person name="Medigue C."/>
            <person name="Benson D.R."/>
        </authorList>
    </citation>
    <scope>NUCLEOTIDE SEQUENCE [LARGE SCALE GENOMIC DNA]</scope>
    <source>
        <strain evidence="2">DSM 45818 / CECT 9043 / CcI3</strain>
    </source>
</reference>
<dbReference type="EMBL" id="CP000249">
    <property type="protein sequence ID" value="ABD09710.1"/>
    <property type="molecule type" value="Genomic_DNA"/>
</dbReference>
<dbReference type="STRING" id="106370.Francci3_0323"/>
<evidence type="ECO:0000313" key="1">
    <source>
        <dbReference type="EMBL" id="ABD09710.1"/>
    </source>
</evidence>
<keyword evidence="2" id="KW-1185">Reference proteome</keyword>